<accession>A0A166EFJ4</accession>
<feature type="transmembrane region" description="Helical" evidence="1">
    <location>
        <begin position="58"/>
        <end position="77"/>
    </location>
</feature>
<proteinExistence type="predicted"/>
<evidence type="ECO:0000256" key="1">
    <source>
        <dbReference type="SAM" id="Phobius"/>
    </source>
</evidence>
<keyword evidence="1" id="KW-0472">Membrane</keyword>
<dbReference type="Proteomes" id="UP000077275">
    <property type="component" value="Unassembled WGS sequence"/>
</dbReference>
<evidence type="ECO:0008006" key="4">
    <source>
        <dbReference type="Google" id="ProtNLM"/>
    </source>
</evidence>
<dbReference type="AlphaFoldDB" id="A0A166EFJ4"/>
<sequence>MMNPLDLINITTVSLVLMFVGALGIIWLIKPLDKIIMFAIMEAGFVLAVVSFKYLDVALAIALFGPISTIVFLLSIIKVNEIRKRNKEAEKVV</sequence>
<dbReference type="PATRIC" id="fig|47311.3.peg.828"/>
<keyword evidence="3" id="KW-1185">Reference proteome</keyword>
<reference evidence="2 3" key="1">
    <citation type="submission" date="2016-04" db="EMBL/GenBank/DDBJ databases">
        <title>Genome sequence of Methanobrevibacter cuticularis DSM 11139.</title>
        <authorList>
            <person name="Poehlein A."/>
            <person name="Seedorf H."/>
            <person name="Daniel R."/>
        </authorList>
    </citation>
    <scope>NUCLEOTIDE SEQUENCE [LARGE SCALE GENOMIC DNA]</scope>
    <source>
        <strain evidence="2 3">DSM 11139</strain>
    </source>
</reference>
<dbReference type="EMBL" id="LWMW01000089">
    <property type="protein sequence ID" value="KZX16593.1"/>
    <property type="molecule type" value="Genomic_DNA"/>
</dbReference>
<gene>
    <name evidence="2" type="ORF">MBCUT_07470</name>
</gene>
<dbReference type="Pfam" id="PF09881">
    <property type="entry name" value="EhaD"/>
    <property type="match status" value="1"/>
</dbReference>
<dbReference type="InterPro" id="IPR019213">
    <property type="entry name" value="EhaD-like"/>
</dbReference>
<name>A0A166EFJ4_9EURY</name>
<protein>
    <recommendedName>
        <fullName evidence="4">Energy-converting hydrogenase A subunit D EhaD</fullName>
    </recommendedName>
</protein>
<keyword evidence="1" id="KW-0812">Transmembrane</keyword>
<comment type="caution">
    <text evidence="2">The sequence shown here is derived from an EMBL/GenBank/DDBJ whole genome shotgun (WGS) entry which is preliminary data.</text>
</comment>
<feature type="transmembrane region" description="Helical" evidence="1">
    <location>
        <begin position="6"/>
        <end position="28"/>
    </location>
</feature>
<evidence type="ECO:0000313" key="2">
    <source>
        <dbReference type="EMBL" id="KZX16593.1"/>
    </source>
</evidence>
<evidence type="ECO:0000313" key="3">
    <source>
        <dbReference type="Proteomes" id="UP000077275"/>
    </source>
</evidence>
<organism evidence="2 3">
    <name type="scientific">Methanobrevibacter cuticularis</name>
    <dbReference type="NCBI Taxonomy" id="47311"/>
    <lineage>
        <taxon>Archaea</taxon>
        <taxon>Methanobacteriati</taxon>
        <taxon>Methanobacteriota</taxon>
        <taxon>Methanomada group</taxon>
        <taxon>Methanobacteria</taxon>
        <taxon>Methanobacteriales</taxon>
        <taxon>Methanobacteriaceae</taxon>
        <taxon>Methanobrevibacter</taxon>
    </lineage>
</organism>
<dbReference type="STRING" id="47311.MBCUT_07470"/>
<keyword evidence="1" id="KW-1133">Transmembrane helix</keyword>